<evidence type="ECO:0000313" key="5">
    <source>
        <dbReference type="EMBL" id="KXL53204.1"/>
    </source>
</evidence>
<dbReference type="GO" id="GO:0008897">
    <property type="term" value="F:holo-[acyl-carrier-protein] synthase activity"/>
    <property type="evidence" value="ECO:0007669"/>
    <property type="project" value="InterPro"/>
</dbReference>
<comment type="similarity">
    <text evidence="1">Belongs to the P-Pant transferase superfamily. Gsp/Sfp/HetI/AcpT family.</text>
</comment>
<dbReference type="EC" id="2.7.8.-" evidence="5"/>
<evidence type="ECO:0000313" key="6">
    <source>
        <dbReference type="Proteomes" id="UP000070539"/>
    </source>
</evidence>
<proteinExistence type="inferred from homology"/>
<dbReference type="InterPro" id="IPR050559">
    <property type="entry name" value="P-Pant_transferase_sf"/>
</dbReference>
<dbReference type="GO" id="GO:0000287">
    <property type="term" value="F:magnesium ion binding"/>
    <property type="evidence" value="ECO:0007669"/>
    <property type="project" value="InterPro"/>
</dbReference>
<dbReference type="Proteomes" id="UP000070539">
    <property type="component" value="Unassembled WGS sequence"/>
</dbReference>
<keyword evidence="6" id="KW-1185">Reference proteome</keyword>
<protein>
    <submittedName>
        <fullName evidence="5">4'-phosphopantetheinyl transferase sfp</fullName>
        <ecNumber evidence="5">2.7.8.-</ecNumber>
    </submittedName>
</protein>
<dbReference type="Pfam" id="PF01648">
    <property type="entry name" value="ACPS"/>
    <property type="match status" value="1"/>
</dbReference>
<dbReference type="InterPro" id="IPR008278">
    <property type="entry name" value="4-PPantetheinyl_Trfase_dom"/>
</dbReference>
<reference evidence="5 6" key="1">
    <citation type="submission" date="2016-01" db="EMBL/GenBank/DDBJ databases">
        <title>Genome sequence of Clostridium neopropionicum X4, DSM-3847.</title>
        <authorList>
            <person name="Poehlein A."/>
            <person name="Beck M.H."/>
            <person name="Bengelsdorf F.R."/>
            <person name="Daniel R."/>
            <person name="Duerre P."/>
        </authorList>
    </citation>
    <scope>NUCLEOTIDE SEQUENCE [LARGE SCALE GENOMIC DNA]</scope>
    <source>
        <strain evidence="5 6">DSM-3847</strain>
    </source>
</reference>
<dbReference type="SUPFAM" id="SSF56214">
    <property type="entry name" value="4'-phosphopantetheinyl transferase"/>
    <property type="match status" value="2"/>
</dbReference>
<dbReference type="InterPro" id="IPR055066">
    <property type="entry name" value="AASDHPPT_N"/>
</dbReference>
<evidence type="ECO:0000259" key="4">
    <source>
        <dbReference type="Pfam" id="PF22624"/>
    </source>
</evidence>
<keyword evidence="2 5" id="KW-0808">Transferase</keyword>
<dbReference type="EMBL" id="LRVM01000003">
    <property type="protein sequence ID" value="KXL53204.1"/>
    <property type="molecule type" value="Genomic_DNA"/>
</dbReference>
<dbReference type="GO" id="GO:0019878">
    <property type="term" value="P:lysine biosynthetic process via aminoadipic acid"/>
    <property type="evidence" value="ECO:0007669"/>
    <property type="project" value="TreeGrafter"/>
</dbReference>
<dbReference type="GO" id="GO:0005829">
    <property type="term" value="C:cytosol"/>
    <property type="evidence" value="ECO:0007669"/>
    <property type="project" value="TreeGrafter"/>
</dbReference>
<dbReference type="PANTHER" id="PTHR12215:SF10">
    <property type="entry name" value="L-AMINOADIPATE-SEMIALDEHYDE DEHYDROGENASE-PHOSPHOPANTETHEINYL TRANSFERASE"/>
    <property type="match status" value="1"/>
</dbReference>
<feature type="domain" description="4'-phosphopantetheinyl transferase" evidence="3">
    <location>
        <begin position="96"/>
        <end position="194"/>
    </location>
</feature>
<dbReference type="AlphaFoldDB" id="A0A136WFD2"/>
<dbReference type="STRING" id="36847.CLNEO_11750"/>
<gene>
    <name evidence="5" type="primary">sfp</name>
    <name evidence="5" type="ORF">CLNEO_11750</name>
</gene>
<dbReference type="PANTHER" id="PTHR12215">
    <property type="entry name" value="PHOSPHOPANTETHEINE TRANSFERASE"/>
    <property type="match status" value="1"/>
</dbReference>
<dbReference type="Pfam" id="PF22624">
    <property type="entry name" value="AASDHPPT_N"/>
    <property type="match status" value="1"/>
</dbReference>
<sequence length="215" mass="24934">MDADELQNHEKFQKAMELVGAERRNKVEKLLKAERKRLSLAAGLLLKYAFFSAGHSDLYEEIQITEHGKPYLPRHEFYFSLSHSGRFAICGFSDNPIGCDIEKAREKLPRTEKIFSPDEANIFGKLEDDKKISFFFHLWTCKESVAKWIGKGIAYPFESFSVMGGEQVNHSVFINETELFLKSFYKENYTISLCAQSAEFPKEMQKLDWNILMNH</sequence>
<feature type="domain" description="4'-phosphopantetheinyl transferase N-terminal" evidence="4">
    <location>
        <begin position="9"/>
        <end position="89"/>
    </location>
</feature>
<organism evidence="5 6">
    <name type="scientific">Anaerotignum neopropionicum</name>
    <dbReference type="NCBI Taxonomy" id="36847"/>
    <lineage>
        <taxon>Bacteria</taxon>
        <taxon>Bacillati</taxon>
        <taxon>Bacillota</taxon>
        <taxon>Clostridia</taxon>
        <taxon>Lachnospirales</taxon>
        <taxon>Anaerotignaceae</taxon>
        <taxon>Anaerotignum</taxon>
    </lineage>
</organism>
<evidence type="ECO:0000256" key="2">
    <source>
        <dbReference type="ARBA" id="ARBA00022679"/>
    </source>
</evidence>
<dbReference type="Gene3D" id="3.90.470.20">
    <property type="entry name" value="4'-phosphopantetheinyl transferase domain"/>
    <property type="match status" value="2"/>
</dbReference>
<comment type="caution">
    <text evidence="5">The sequence shown here is derived from an EMBL/GenBank/DDBJ whole genome shotgun (WGS) entry which is preliminary data.</text>
</comment>
<name>A0A136WFD2_9FIRM</name>
<dbReference type="InterPro" id="IPR037143">
    <property type="entry name" value="4-PPantetheinyl_Trfase_dom_sf"/>
</dbReference>
<evidence type="ECO:0000256" key="1">
    <source>
        <dbReference type="ARBA" id="ARBA00010990"/>
    </source>
</evidence>
<accession>A0A136WFD2</accession>
<evidence type="ECO:0000259" key="3">
    <source>
        <dbReference type="Pfam" id="PF01648"/>
    </source>
</evidence>